<evidence type="ECO:0000313" key="11">
    <source>
        <dbReference type="Proteomes" id="UP000266239"/>
    </source>
</evidence>
<comment type="caution">
    <text evidence="10">The sequence shown here is derived from an EMBL/GenBank/DDBJ whole genome shotgun (WGS) entry which is preliminary data.</text>
</comment>
<dbReference type="GO" id="GO:0004252">
    <property type="term" value="F:serine-type endopeptidase activity"/>
    <property type="evidence" value="ECO:0007669"/>
    <property type="project" value="UniProtKB-UniRule"/>
</dbReference>
<comment type="catalytic activity">
    <reaction evidence="5">
        <text>Hydrolysis of proteins with broad specificity for peptide bonds, and a preference for a large uncharged residue in P1. Hydrolyzes peptide amides.</text>
        <dbReference type="EC" id="3.4.21.62"/>
    </reaction>
</comment>
<gene>
    <name evidence="10" type="ORF">DYB25_006862</name>
</gene>
<name>A0A397B6A1_APHAT</name>
<dbReference type="Proteomes" id="UP000266239">
    <property type="component" value="Unassembled WGS sequence"/>
</dbReference>
<dbReference type="PROSITE" id="PS00137">
    <property type="entry name" value="SUBTILASE_HIS"/>
    <property type="match status" value="1"/>
</dbReference>
<dbReference type="AlphaFoldDB" id="A0A397B6A1"/>
<evidence type="ECO:0000256" key="1">
    <source>
        <dbReference type="ARBA" id="ARBA00011073"/>
    </source>
</evidence>
<evidence type="ECO:0000256" key="5">
    <source>
        <dbReference type="ARBA" id="ARBA00023529"/>
    </source>
</evidence>
<dbReference type="PANTHER" id="PTHR43806">
    <property type="entry name" value="PEPTIDASE S8"/>
    <property type="match status" value="1"/>
</dbReference>
<dbReference type="EC" id="3.4.21.62" evidence="6"/>
<protein>
    <recommendedName>
        <fullName evidence="6">subtilisin</fullName>
        <ecNumber evidence="6">3.4.21.62</ecNumber>
    </recommendedName>
</protein>
<dbReference type="InterPro" id="IPR022398">
    <property type="entry name" value="Peptidase_S8_His-AS"/>
</dbReference>
<feature type="active site" description="Charge relay system" evidence="7">
    <location>
        <position position="275"/>
    </location>
</feature>
<feature type="domain" description="Peptidase S8/S53" evidence="9">
    <location>
        <begin position="230"/>
        <end position="507"/>
    </location>
</feature>
<feature type="compositionally biased region" description="Low complexity" evidence="8">
    <location>
        <begin position="521"/>
        <end position="580"/>
    </location>
</feature>
<dbReference type="PRINTS" id="PR00723">
    <property type="entry name" value="SUBTILISIN"/>
</dbReference>
<dbReference type="InterPro" id="IPR050131">
    <property type="entry name" value="Peptidase_S8_subtilisin-like"/>
</dbReference>
<reference evidence="10 11" key="1">
    <citation type="submission" date="2018-08" db="EMBL/GenBank/DDBJ databases">
        <title>Aphanomyces genome sequencing and annotation.</title>
        <authorList>
            <person name="Minardi D."/>
            <person name="Oidtmann B."/>
            <person name="Van Der Giezen M."/>
            <person name="Studholme D.J."/>
        </authorList>
    </citation>
    <scope>NUCLEOTIDE SEQUENCE [LARGE SCALE GENOMIC DNA]</scope>
    <source>
        <strain evidence="10 11">Yx</strain>
    </source>
</reference>
<feature type="region of interest" description="Disordered" evidence="8">
    <location>
        <begin position="403"/>
        <end position="429"/>
    </location>
</feature>
<dbReference type="SUPFAM" id="SSF52743">
    <property type="entry name" value="Subtilisin-like"/>
    <property type="match status" value="1"/>
</dbReference>
<proteinExistence type="inferred from homology"/>
<evidence type="ECO:0000256" key="4">
    <source>
        <dbReference type="ARBA" id="ARBA00022825"/>
    </source>
</evidence>
<keyword evidence="4 7" id="KW-0720">Serine protease</keyword>
<dbReference type="PANTHER" id="PTHR43806:SF67">
    <property type="entry name" value="EGF-LIKE DOMAIN-CONTAINING PROTEIN"/>
    <property type="match status" value="1"/>
</dbReference>
<evidence type="ECO:0000313" key="10">
    <source>
        <dbReference type="EMBL" id="RHY15614.1"/>
    </source>
</evidence>
<evidence type="ECO:0000256" key="7">
    <source>
        <dbReference type="PROSITE-ProRule" id="PRU01240"/>
    </source>
</evidence>
<evidence type="ECO:0000256" key="2">
    <source>
        <dbReference type="ARBA" id="ARBA00022670"/>
    </source>
</evidence>
<evidence type="ECO:0000256" key="6">
    <source>
        <dbReference type="ARBA" id="ARBA00023619"/>
    </source>
</evidence>
<dbReference type="InterPro" id="IPR015500">
    <property type="entry name" value="Peptidase_S8_subtilisin-rel"/>
</dbReference>
<sequence>MSTRTRLPMTPTIASIIQEFVRLRRQDRVRTVAKDVALFLRAQRILCFDPESDLSTEAALRSTQRVLAKLDYKRGKKKKSLGLRMLKRAFEDLQAASIKGCINKADRQLYKLAEYIKEQQEDDASESESDRASCVIRKNSRFSQSGGNGNMHVYGANRLVLDELAKLDNVAHIRQPVTAQLSPVIFDDDDTDVGIPQGWADNNSTSTRAANEWGVNLISAPAVWANGNRGEGVVVGILDTGAIHTHDVLKGNWRSTYGWFDPTDKTPTPIDRSGHGTHVAGSAVGQNGIGVAPGATWIACRGCTTTAYCSEAALIGCAQWMLCPTDVTGKNPKCELAPDVINNSWGGKFNSNWYQAAVNAWRAADIIPVFCNGNSGPQCSTTWTPANYKNVIGVGNLGFDDKLSPSSSRGPTADGRIKPDVSAPGTRVRSAWHTGNSAYQTISGTSMASPHVTGAIALYLNANKGAKYDQVYRAFTTTVDTATLTPKNENCGGVSDSKYPNNNYGFGRINVASAIGGGINPPSSSTSAPSPSKPSTSDPSTPATSTRRPFPSFPMTSSPSPSKPSTSDPSTPATTTSHPFPTSPVTPSPPSVCNDCTGCYSRLINLCLPEFGQAECTAFTDFQGTWCGKQ</sequence>
<dbReference type="InterPro" id="IPR023828">
    <property type="entry name" value="Peptidase_S8_Ser-AS"/>
</dbReference>
<evidence type="ECO:0000256" key="3">
    <source>
        <dbReference type="ARBA" id="ARBA00022801"/>
    </source>
</evidence>
<accession>A0A397B6A1</accession>
<dbReference type="PROSITE" id="PS51892">
    <property type="entry name" value="SUBTILASE"/>
    <property type="match status" value="1"/>
</dbReference>
<dbReference type="EMBL" id="QUTA01005463">
    <property type="protein sequence ID" value="RHY15614.1"/>
    <property type="molecule type" value="Genomic_DNA"/>
</dbReference>
<keyword evidence="2 7" id="KW-0645">Protease</keyword>
<evidence type="ECO:0000256" key="8">
    <source>
        <dbReference type="SAM" id="MobiDB-lite"/>
    </source>
</evidence>
<dbReference type="GO" id="GO:0006508">
    <property type="term" value="P:proteolysis"/>
    <property type="evidence" value="ECO:0007669"/>
    <property type="project" value="UniProtKB-KW"/>
</dbReference>
<organism evidence="10 11">
    <name type="scientific">Aphanomyces astaci</name>
    <name type="common">Crayfish plague agent</name>
    <dbReference type="NCBI Taxonomy" id="112090"/>
    <lineage>
        <taxon>Eukaryota</taxon>
        <taxon>Sar</taxon>
        <taxon>Stramenopiles</taxon>
        <taxon>Oomycota</taxon>
        <taxon>Saprolegniomycetes</taxon>
        <taxon>Saprolegniales</taxon>
        <taxon>Verrucalvaceae</taxon>
        <taxon>Aphanomyces</taxon>
    </lineage>
</organism>
<evidence type="ECO:0000259" key="9">
    <source>
        <dbReference type="Pfam" id="PF00082"/>
    </source>
</evidence>
<keyword evidence="3 7" id="KW-0378">Hydrolase</keyword>
<dbReference type="InterPro" id="IPR036852">
    <property type="entry name" value="Peptidase_S8/S53_dom_sf"/>
</dbReference>
<comment type="similarity">
    <text evidence="1 7">Belongs to the peptidase S8 family.</text>
</comment>
<feature type="active site" description="Charge relay system" evidence="7">
    <location>
        <position position="239"/>
    </location>
</feature>
<feature type="region of interest" description="Disordered" evidence="8">
    <location>
        <begin position="517"/>
        <end position="588"/>
    </location>
</feature>
<dbReference type="Gene3D" id="3.40.50.200">
    <property type="entry name" value="Peptidase S8/S53 domain"/>
    <property type="match status" value="1"/>
</dbReference>
<dbReference type="VEuPathDB" id="FungiDB:H257_14143"/>
<feature type="active site" description="Charge relay system" evidence="7">
    <location>
        <position position="446"/>
    </location>
</feature>
<dbReference type="InterPro" id="IPR000209">
    <property type="entry name" value="Peptidase_S8/S53_dom"/>
</dbReference>
<dbReference type="PROSITE" id="PS00138">
    <property type="entry name" value="SUBTILASE_SER"/>
    <property type="match status" value="1"/>
</dbReference>
<dbReference type="Pfam" id="PF00082">
    <property type="entry name" value="Peptidase_S8"/>
    <property type="match status" value="1"/>
</dbReference>